<evidence type="ECO:0000256" key="3">
    <source>
        <dbReference type="ARBA" id="ARBA00022630"/>
    </source>
</evidence>
<keyword evidence="5" id="KW-0560">Oxidoreductase</keyword>
<sequence length="511" mass="53894">MSGVPRVLIIGSGPTGATYARLLTEQVPDVSVLMVEAGPVVTTPPGMNVKNIPDAAEQAAARLASQGHAMESGVSGIPGGVVVEGTITARQGTHLIGRAADGSPGMPAAAVATCVGGQGVHWTCATPRPVGSERIGFVDEAEWAEHVTTAERLLHVTTAAFGDSPQAATILDRLRTEFAPEEIAVRPLPVAGDPRPDGTLRWSGTDVVLGPAVDDPRFVLRPQTLAVRLLRDRDRVVGAVLRDLRTGTEEEVRADAVIVAADAIRTPQLLWASGVRPDALGRYLTEHPLIFGVVAVRDGLLPPRHDTTVPADPIRAAVNIGFDEKRHPYHAQLLYSPVPPVPLPEGSPYRDNPAGYVGMGWGVRKWPRAEDRLLFDDTLPDENGLPSIRIAYELTDREYAELERARGHQARAAAALGEFVPGMPVVMPAGSSLHYMGTVRMGPVDDGTSVCDPYSRVWGVPGLVLAGNGLIPTANSCNPTLTSVALAVRGATALAAELTAGVAATEPDHSR</sequence>
<dbReference type="Pfam" id="PF05199">
    <property type="entry name" value="GMC_oxred_C"/>
    <property type="match status" value="1"/>
</dbReference>
<dbReference type="AlphaFoldDB" id="A0A9W6VXN4"/>
<dbReference type="GO" id="GO:0050660">
    <property type="term" value="F:flavin adenine dinucleotide binding"/>
    <property type="evidence" value="ECO:0007669"/>
    <property type="project" value="InterPro"/>
</dbReference>
<evidence type="ECO:0000256" key="1">
    <source>
        <dbReference type="ARBA" id="ARBA00001974"/>
    </source>
</evidence>
<evidence type="ECO:0000259" key="7">
    <source>
        <dbReference type="Pfam" id="PF05199"/>
    </source>
</evidence>
<dbReference type="InterPro" id="IPR000172">
    <property type="entry name" value="GMC_OxRdtase_N"/>
</dbReference>
<evidence type="ECO:0000256" key="5">
    <source>
        <dbReference type="ARBA" id="ARBA00023002"/>
    </source>
</evidence>
<proteinExistence type="inferred from homology"/>
<dbReference type="Proteomes" id="UP001165135">
    <property type="component" value="Unassembled WGS sequence"/>
</dbReference>
<evidence type="ECO:0000259" key="6">
    <source>
        <dbReference type="Pfam" id="PF00732"/>
    </source>
</evidence>
<evidence type="ECO:0000313" key="8">
    <source>
        <dbReference type="EMBL" id="GLY81981.1"/>
    </source>
</evidence>
<keyword evidence="3" id="KW-0285">Flavoprotein</keyword>
<protein>
    <submittedName>
        <fullName evidence="8">Pyranose oxidase</fullName>
    </submittedName>
</protein>
<evidence type="ECO:0000256" key="4">
    <source>
        <dbReference type="ARBA" id="ARBA00022827"/>
    </source>
</evidence>
<name>A0A9W6VXN4_9ACTN</name>
<dbReference type="RefSeq" id="WP_285637208.1">
    <property type="nucleotide sequence ID" value="NZ_BSTJ01000026.1"/>
</dbReference>
<evidence type="ECO:0000313" key="9">
    <source>
        <dbReference type="Proteomes" id="UP001165135"/>
    </source>
</evidence>
<dbReference type="Pfam" id="PF00732">
    <property type="entry name" value="GMC_oxred_N"/>
    <property type="match status" value="1"/>
</dbReference>
<dbReference type="EMBL" id="BSTJ01000026">
    <property type="protein sequence ID" value="GLY81981.1"/>
    <property type="molecule type" value="Genomic_DNA"/>
</dbReference>
<keyword evidence="4" id="KW-0274">FAD</keyword>
<feature type="domain" description="Glucose-methanol-choline oxidoreductase N-terminal" evidence="6">
    <location>
        <begin position="201"/>
        <end position="288"/>
    </location>
</feature>
<comment type="similarity">
    <text evidence="2">Belongs to the GMC oxidoreductase family.</text>
</comment>
<dbReference type="InterPro" id="IPR036188">
    <property type="entry name" value="FAD/NAD-bd_sf"/>
</dbReference>
<comment type="cofactor">
    <cofactor evidence="1">
        <name>FAD</name>
        <dbReference type="ChEBI" id="CHEBI:57692"/>
    </cofactor>
</comment>
<reference evidence="8" key="1">
    <citation type="submission" date="2023-03" db="EMBL/GenBank/DDBJ databases">
        <title>Actinoallomurus iriomotensis NBRC 103681.</title>
        <authorList>
            <person name="Ichikawa N."/>
            <person name="Sato H."/>
            <person name="Tonouchi N."/>
        </authorList>
    </citation>
    <scope>NUCLEOTIDE SEQUENCE</scope>
    <source>
        <strain evidence="8">NBRC 103681</strain>
    </source>
</reference>
<comment type="caution">
    <text evidence="8">The sequence shown here is derived from an EMBL/GenBank/DDBJ whole genome shotgun (WGS) entry which is preliminary data.</text>
</comment>
<dbReference type="GO" id="GO:0016614">
    <property type="term" value="F:oxidoreductase activity, acting on CH-OH group of donors"/>
    <property type="evidence" value="ECO:0007669"/>
    <property type="project" value="InterPro"/>
</dbReference>
<feature type="domain" description="Glucose-methanol-choline oxidoreductase C-terminal" evidence="7">
    <location>
        <begin position="380"/>
        <end position="487"/>
    </location>
</feature>
<dbReference type="Gene3D" id="3.50.50.60">
    <property type="entry name" value="FAD/NAD(P)-binding domain"/>
    <property type="match status" value="2"/>
</dbReference>
<accession>A0A9W6VXN4</accession>
<gene>
    <name evidence="8" type="ORF">Airi01_102480</name>
</gene>
<dbReference type="SUPFAM" id="SSF51905">
    <property type="entry name" value="FAD/NAD(P)-binding domain"/>
    <property type="match status" value="1"/>
</dbReference>
<dbReference type="SUPFAM" id="SSF54373">
    <property type="entry name" value="FAD-linked reductases, C-terminal domain"/>
    <property type="match status" value="1"/>
</dbReference>
<dbReference type="PANTHER" id="PTHR42784">
    <property type="entry name" value="PYRANOSE 2-OXIDASE"/>
    <property type="match status" value="1"/>
</dbReference>
<dbReference type="InterPro" id="IPR051473">
    <property type="entry name" value="P2Ox-like"/>
</dbReference>
<dbReference type="PANTHER" id="PTHR42784:SF1">
    <property type="entry name" value="PYRANOSE 2-OXIDASE"/>
    <property type="match status" value="1"/>
</dbReference>
<organism evidence="8 9">
    <name type="scientific">Actinoallomurus iriomotensis</name>
    <dbReference type="NCBI Taxonomy" id="478107"/>
    <lineage>
        <taxon>Bacteria</taxon>
        <taxon>Bacillati</taxon>
        <taxon>Actinomycetota</taxon>
        <taxon>Actinomycetes</taxon>
        <taxon>Streptosporangiales</taxon>
        <taxon>Thermomonosporaceae</taxon>
        <taxon>Actinoallomurus</taxon>
    </lineage>
</organism>
<dbReference type="InterPro" id="IPR007867">
    <property type="entry name" value="GMC_OxRtase_C"/>
</dbReference>
<evidence type="ECO:0000256" key="2">
    <source>
        <dbReference type="ARBA" id="ARBA00010790"/>
    </source>
</evidence>